<accession>A0A0A8K3S4</accession>
<dbReference type="SMART" id="SM00072">
    <property type="entry name" value="GuKc"/>
    <property type="match status" value="1"/>
</dbReference>
<sequence length="210" mass="23275">METIKRRGLMLVLSSPSGAGKTTIARRVLDEDPGIAPSISHTTRPRRPGEVDGKDYHFIDKQTFTQMRDAKAFLEWALVFDNFYGTTRAPVDEALADGRDVLFDVDWQGADSLREQAKDDVVSVFVLPPTAGALEERLKARAQDSNDVVARRMAGASNEIQHWTAYDYVLVNFDVDQSVAAVHAVLAAERLKRTRLTGLDGFVQGLLTEL</sequence>
<feature type="binding site" evidence="9">
    <location>
        <begin position="15"/>
        <end position="22"/>
    </location>
    <ligand>
        <name>ATP</name>
        <dbReference type="ChEBI" id="CHEBI:30616"/>
    </ligand>
</feature>
<evidence type="ECO:0000256" key="2">
    <source>
        <dbReference type="ARBA" id="ARBA00012961"/>
    </source>
</evidence>
<dbReference type="InterPro" id="IPR017665">
    <property type="entry name" value="Guanylate_kinase"/>
</dbReference>
<comment type="similarity">
    <text evidence="1 9">Belongs to the guanylate kinase family.</text>
</comment>
<comment type="catalytic activity">
    <reaction evidence="9">
        <text>GMP + ATP = GDP + ADP</text>
        <dbReference type="Rhea" id="RHEA:20780"/>
        <dbReference type="ChEBI" id="CHEBI:30616"/>
        <dbReference type="ChEBI" id="CHEBI:58115"/>
        <dbReference type="ChEBI" id="CHEBI:58189"/>
        <dbReference type="ChEBI" id="CHEBI:456216"/>
        <dbReference type="EC" id="2.7.4.8"/>
    </reaction>
</comment>
<dbReference type="HOGENOM" id="CLU_001715_1_0_5"/>
<dbReference type="PROSITE" id="PS00856">
    <property type="entry name" value="GUANYLATE_KINASE_1"/>
    <property type="match status" value="1"/>
</dbReference>
<dbReference type="GO" id="GO:0005524">
    <property type="term" value="F:ATP binding"/>
    <property type="evidence" value="ECO:0007669"/>
    <property type="project" value="UniProtKB-UniRule"/>
</dbReference>
<reference evidence="11 12" key="1">
    <citation type="submission" date="2014-09" db="EMBL/GenBank/DDBJ databases">
        <title>Genome sequencing of Methyloceanibacter caenitepidi Gela4.</title>
        <authorList>
            <person name="Takeuchi M."/>
            <person name="Susumu S."/>
            <person name="Kamagata Y."/>
            <person name="Oshima K."/>
            <person name="Hattori M."/>
            <person name="Iwasaki W."/>
        </authorList>
    </citation>
    <scope>NUCLEOTIDE SEQUENCE [LARGE SCALE GENOMIC DNA]</scope>
    <source>
        <strain evidence="11 12">Gela4</strain>
    </source>
</reference>
<keyword evidence="6 9" id="KW-0418">Kinase</keyword>
<evidence type="ECO:0000256" key="5">
    <source>
        <dbReference type="ARBA" id="ARBA00022741"/>
    </source>
</evidence>
<dbReference type="GO" id="GO:0005829">
    <property type="term" value="C:cytosol"/>
    <property type="evidence" value="ECO:0007669"/>
    <property type="project" value="TreeGrafter"/>
</dbReference>
<dbReference type="InterPro" id="IPR008144">
    <property type="entry name" value="Guanylate_kin-like_dom"/>
</dbReference>
<name>A0A0A8K3S4_9HYPH</name>
<keyword evidence="9" id="KW-0963">Cytoplasm</keyword>
<dbReference type="Pfam" id="PF00625">
    <property type="entry name" value="Guanylate_kin"/>
    <property type="match status" value="1"/>
</dbReference>
<comment type="subcellular location">
    <subcellularLocation>
        <location evidence="9">Cytoplasm</location>
    </subcellularLocation>
</comment>
<keyword evidence="5 9" id="KW-0547">Nucleotide-binding</keyword>
<dbReference type="CDD" id="cd00071">
    <property type="entry name" value="GMPK"/>
    <property type="match status" value="1"/>
</dbReference>
<keyword evidence="7 9" id="KW-0067">ATP-binding</keyword>
<dbReference type="HAMAP" id="MF_00328">
    <property type="entry name" value="Guanylate_kinase"/>
    <property type="match status" value="1"/>
</dbReference>
<dbReference type="EMBL" id="AP014648">
    <property type="protein sequence ID" value="BAQ17603.1"/>
    <property type="molecule type" value="Genomic_DNA"/>
</dbReference>
<dbReference type="NCBIfam" id="TIGR03263">
    <property type="entry name" value="guanyl_kin"/>
    <property type="match status" value="1"/>
</dbReference>
<dbReference type="GO" id="GO:0004385">
    <property type="term" value="F:GMP kinase activity"/>
    <property type="evidence" value="ECO:0007669"/>
    <property type="project" value="UniProtKB-UniRule"/>
</dbReference>
<dbReference type="AlphaFoldDB" id="A0A0A8K3S4"/>
<dbReference type="PANTHER" id="PTHR23117:SF13">
    <property type="entry name" value="GUANYLATE KINASE"/>
    <property type="match status" value="1"/>
</dbReference>
<dbReference type="InterPro" id="IPR027417">
    <property type="entry name" value="P-loop_NTPase"/>
</dbReference>
<evidence type="ECO:0000313" key="12">
    <source>
        <dbReference type="Proteomes" id="UP000031643"/>
    </source>
</evidence>
<evidence type="ECO:0000256" key="9">
    <source>
        <dbReference type="HAMAP-Rule" id="MF_00328"/>
    </source>
</evidence>
<evidence type="ECO:0000256" key="6">
    <source>
        <dbReference type="ARBA" id="ARBA00022777"/>
    </source>
</evidence>
<dbReference type="FunFam" id="3.30.63.10:FF:000002">
    <property type="entry name" value="Guanylate kinase 1"/>
    <property type="match status" value="1"/>
</dbReference>
<evidence type="ECO:0000259" key="10">
    <source>
        <dbReference type="PROSITE" id="PS50052"/>
    </source>
</evidence>
<dbReference type="PROSITE" id="PS50052">
    <property type="entry name" value="GUANYLATE_KINASE_2"/>
    <property type="match status" value="1"/>
</dbReference>
<evidence type="ECO:0000256" key="7">
    <source>
        <dbReference type="ARBA" id="ARBA00022840"/>
    </source>
</evidence>
<feature type="domain" description="Guanylate kinase-like" evidence="10">
    <location>
        <begin position="8"/>
        <end position="187"/>
    </location>
</feature>
<gene>
    <name evidence="9" type="primary">gmk</name>
    <name evidence="11" type="ORF">GL4_2160</name>
</gene>
<dbReference type="EC" id="2.7.4.8" evidence="2 9"/>
<dbReference type="PANTHER" id="PTHR23117">
    <property type="entry name" value="GUANYLATE KINASE-RELATED"/>
    <property type="match status" value="1"/>
</dbReference>
<dbReference type="Gene3D" id="3.30.63.10">
    <property type="entry name" value="Guanylate Kinase phosphate binding domain"/>
    <property type="match status" value="1"/>
</dbReference>
<evidence type="ECO:0000313" key="11">
    <source>
        <dbReference type="EMBL" id="BAQ17603.1"/>
    </source>
</evidence>
<dbReference type="STRING" id="1384459.GL4_2160"/>
<keyword evidence="4 9" id="KW-0808">Transferase</keyword>
<dbReference type="Gene3D" id="3.40.50.300">
    <property type="entry name" value="P-loop containing nucleotide triphosphate hydrolases"/>
    <property type="match status" value="1"/>
</dbReference>
<evidence type="ECO:0000256" key="1">
    <source>
        <dbReference type="ARBA" id="ARBA00005790"/>
    </source>
</evidence>
<dbReference type="InterPro" id="IPR020590">
    <property type="entry name" value="Guanylate_kinase_CS"/>
</dbReference>
<dbReference type="KEGG" id="mcg:GL4_2160"/>
<evidence type="ECO:0000256" key="8">
    <source>
        <dbReference type="ARBA" id="ARBA00030128"/>
    </source>
</evidence>
<proteinExistence type="inferred from homology"/>
<comment type="function">
    <text evidence="9">Essential for recycling GMP and indirectly, cGMP.</text>
</comment>
<organism evidence="11 12">
    <name type="scientific">Methyloceanibacter caenitepidi</name>
    <dbReference type="NCBI Taxonomy" id="1384459"/>
    <lineage>
        <taxon>Bacteria</taxon>
        <taxon>Pseudomonadati</taxon>
        <taxon>Pseudomonadota</taxon>
        <taxon>Alphaproteobacteria</taxon>
        <taxon>Hyphomicrobiales</taxon>
        <taxon>Hyphomicrobiaceae</taxon>
        <taxon>Methyloceanibacter</taxon>
    </lineage>
</organism>
<dbReference type="InterPro" id="IPR008145">
    <property type="entry name" value="GK/Ca_channel_bsu"/>
</dbReference>
<evidence type="ECO:0000256" key="4">
    <source>
        <dbReference type="ARBA" id="ARBA00022679"/>
    </source>
</evidence>
<dbReference type="Proteomes" id="UP000031643">
    <property type="component" value="Chromosome"/>
</dbReference>
<dbReference type="SUPFAM" id="SSF52540">
    <property type="entry name" value="P-loop containing nucleoside triphosphate hydrolases"/>
    <property type="match status" value="1"/>
</dbReference>
<evidence type="ECO:0000256" key="3">
    <source>
        <dbReference type="ARBA" id="ARBA00016296"/>
    </source>
</evidence>
<protein>
    <recommendedName>
        <fullName evidence="3 9">Guanylate kinase</fullName>
        <ecNumber evidence="2 9">2.7.4.8</ecNumber>
    </recommendedName>
    <alternativeName>
        <fullName evidence="8 9">GMP kinase</fullName>
    </alternativeName>
</protein>
<keyword evidence="12" id="KW-1185">Reference proteome</keyword>